<name>A0ACC3S752_9PEZI</name>
<keyword evidence="2" id="KW-1185">Reference proteome</keyword>
<evidence type="ECO:0000313" key="2">
    <source>
        <dbReference type="Proteomes" id="UP001320706"/>
    </source>
</evidence>
<evidence type="ECO:0000313" key="1">
    <source>
        <dbReference type="EMBL" id="KAK8198729.1"/>
    </source>
</evidence>
<dbReference type="Proteomes" id="UP001320706">
    <property type="component" value="Unassembled WGS sequence"/>
</dbReference>
<keyword evidence="1" id="KW-0326">Glycosidase</keyword>
<sequence length="260" mass="27218">MSDDNRLDLNVSNTVTNTHTYTIDWQPDYITWAVDGEVQRTKLRNETYNSTSGQYHFPQTPSRIQLSLWPAGLASNGNGTIEWAGGLVDWSSEYMQNGYYYAMIKEVTVECYDPPTGYINDGTKSYYYTTTAGTNDTVAITNNSTILSSLYATGENPTYDPDASSSATGTKTTTKTATATPETVPGVSGAGGASEGSNSDSSNSDTASSVSSAAASASTSSSSSSGFSQGTSSDTTNAGAKVAAGSFVAFIGFLIAAMML</sequence>
<dbReference type="EMBL" id="JAMKPW020000040">
    <property type="protein sequence ID" value="KAK8198729.1"/>
    <property type="molecule type" value="Genomic_DNA"/>
</dbReference>
<reference evidence="1" key="1">
    <citation type="submission" date="2024-02" db="EMBL/GenBank/DDBJ databases">
        <title>Metagenome Assembled Genome of Zalaria obscura JY119.</title>
        <authorList>
            <person name="Vighnesh L."/>
            <person name="Jagadeeshwari U."/>
            <person name="Venkata Ramana C."/>
            <person name="Sasikala C."/>
        </authorList>
    </citation>
    <scope>NUCLEOTIDE SEQUENCE</scope>
    <source>
        <strain evidence="1">JY119</strain>
    </source>
</reference>
<gene>
    <name evidence="1" type="primary">UTR2</name>
    <name evidence="1" type="ORF">M8818_006596</name>
</gene>
<accession>A0ACC3S752</accession>
<protein>
    <submittedName>
        <fullName evidence="1">Glycosidase CRH2</fullName>
    </submittedName>
</protein>
<organism evidence="1 2">
    <name type="scientific">Zalaria obscura</name>
    <dbReference type="NCBI Taxonomy" id="2024903"/>
    <lineage>
        <taxon>Eukaryota</taxon>
        <taxon>Fungi</taxon>
        <taxon>Dikarya</taxon>
        <taxon>Ascomycota</taxon>
        <taxon>Pezizomycotina</taxon>
        <taxon>Dothideomycetes</taxon>
        <taxon>Dothideomycetidae</taxon>
        <taxon>Dothideales</taxon>
        <taxon>Zalariaceae</taxon>
        <taxon>Zalaria</taxon>
    </lineage>
</organism>
<proteinExistence type="predicted"/>
<comment type="caution">
    <text evidence="1">The sequence shown here is derived from an EMBL/GenBank/DDBJ whole genome shotgun (WGS) entry which is preliminary data.</text>
</comment>
<keyword evidence="1" id="KW-0378">Hydrolase</keyword>